<evidence type="ECO:0000256" key="1">
    <source>
        <dbReference type="SAM" id="MobiDB-lite"/>
    </source>
</evidence>
<dbReference type="EMBL" id="CP097504">
    <property type="protein sequence ID" value="URD85294.1"/>
    <property type="molecule type" value="Genomic_DNA"/>
</dbReference>
<feature type="region of interest" description="Disordered" evidence="1">
    <location>
        <begin position="1"/>
        <end position="26"/>
    </location>
</feature>
<protein>
    <submittedName>
        <fullName evidence="3">Uncharacterized protein</fullName>
    </submittedName>
</protein>
<accession>A0A9E7EW83</accession>
<evidence type="ECO:0000256" key="2">
    <source>
        <dbReference type="SAM" id="Phobius"/>
    </source>
</evidence>
<keyword evidence="2" id="KW-1133">Transmembrane helix</keyword>
<proteinExistence type="predicted"/>
<keyword evidence="2" id="KW-0812">Transmembrane</keyword>
<feature type="compositionally biased region" description="Polar residues" evidence="1">
    <location>
        <begin position="16"/>
        <end position="26"/>
    </location>
</feature>
<gene>
    <name evidence="3" type="ORF">MUK42_32915</name>
</gene>
<keyword evidence="4" id="KW-1185">Reference proteome</keyword>
<name>A0A9E7EW83_9LILI</name>
<evidence type="ECO:0000313" key="3">
    <source>
        <dbReference type="EMBL" id="URD85294.1"/>
    </source>
</evidence>
<sequence length="154" mass="16490">MSLSTINSKMGRRTASIPQEPNTSSHWDTGIGSGRWLHCHATKGEHVYILGVQLFEGETHVSNSLDCDEACLQSLRFASLEPQTTDMAGLLASISGGIFVAAVVLFDRKDSSIRFIIARIHCTDVESCPCPPSVQSCCFGVNTNSNSCAAAPTL</sequence>
<dbReference type="AlphaFoldDB" id="A0A9E7EW83"/>
<dbReference type="Proteomes" id="UP001055439">
    <property type="component" value="Chromosome 2"/>
</dbReference>
<evidence type="ECO:0000313" key="4">
    <source>
        <dbReference type="Proteomes" id="UP001055439"/>
    </source>
</evidence>
<organism evidence="3 4">
    <name type="scientific">Musa troglodytarum</name>
    <name type="common">fe'i banana</name>
    <dbReference type="NCBI Taxonomy" id="320322"/>
    <lineage>
        <taxon>Eukaryota</taxon>
        <taxon>Viridiplantae</taxon>
        <taxon>Streptophyta</taxon>
        <taxon>Embryophyta</taxon>
        <taxon>Tracheophyta</taxon>
        <taxon>Spermatophyta</taxon>
        <taxon>Magnoliopsida</taxon>
        <taxon>Liliopsida</taxon>
        <taxon>Zingiberales</taxon>
        <taxon>Musaceae</taxon>
        <taxon>Musa</taxon>
    </lineage>
</organism>
<feature type="transmembrane region" description="Helical" evidence="2">
    <location>
        <begin position="87"/>
        <end position="106"/>
    </location>
</feature>
<keyword evidence="2" id="KW-0472">Membrane</keyword>
<reference evidence="3" key="1">
    <citation type="submission" date="2022-05" db="EMBL/GenBank/DDBJ databases">
        <title>The Musa troglodytarum L. genome provides insights into the mechanism of non-climacteric behaviour and enrichment of carotenoids.</title>
        <authorList>
            <person name="Wang J."/>
        </authorList>
    </citation>
    <scope>NUCLEOTIDE SEQUENCE</scope>
    <source>
        <tissue evidence="3">Leaf</tissue>
    </source>
</reference>